<feature type="compositionally biased region" description="Polar residues" evidence="14">
    <location>
        <begin position="1751"/>
        <end position="1760"/>
    </location>
</feature>
<dbReference type="Gene3D" id="3.30.30.30">
    <property type="match status" value="2"/>
</dbReference>
<evidence type="ECO:0000313" key="17">
    <source>
        <dbReference type="Proteomes" id="UP000298416"/>
    </source>
</evidence>
<protein>
    <recommendedName>
        <fullName evidence="15">Retrotransposon gag domain-containing protein</fullName>
    </recommendedName>
</protein>
<dbReference type="SUPFAM" id="SSF100920">
    <property type="entry name" value="Heat shock protein 70kD (HSP70), peptide-binding domain"/>
    <property type="match status" value="2"/>
</dbReference>
<accession>A0A8X8Y8D2</accession>
<dbReference type="InterPro" id="IPR011990">
    <property type="entry name" value="TPR-like_helical_dom_sf"/>
</dbReference>
<keyword evidence="8" id="KW-0346">Stress response</keyword>
<evidence type="ECO:0000256" key="13">
    <source>
        <dbReference type="PROSITE-ProRule" id="PRU00708"/>
    </source>
</evidence>
<dbReference type="GO" id="GO:0140662">
    <property type="term" value="F:ATP-dependent protein folding chaperone"/>
    <property type="evidence" value="ECO:0007669"/>
    <property type="project" value="InterPro"/>
</dbReference>
<keyword evidence="7" id="KW-0067">ATP-binding</keyword>
<dbReference type="Gene3D" id="1.25.40.10">
    <property type="entry name" value="Tetratricopeptide repeat domain"/>
    <property type="match status" value="3"/>
</dbReference>
<feature type="region of interest" description="Disordered" evidence="14">
    <location>
        <begin position="1715"/>
        <end position="1785"/>
    </location>
</feature>
<dbReference type="PROSITE" id="PS51375">
    <property type="entry name" value="PPR"/>
    <property type="match status" value="6"/>
</dbReference>
<evidence type="ECO:0000256" key="10">
    <source>
        <dbReference type="ARBA" id="ARBA00023242"/>
    </source>
</evidence>
<evidence type="ECO:0000259" key="15">
    <source>
        <dbReference type="Pfam" id="PF03732"/>
    </source>
</evidence>
<dbReference type="FunFam" id="1.20.1270.10:FF:000002">
    <property type="entry name" value="Heat shock 70 kDa protein 4"/>
    <property type="match status" value="1"/>
</dbReference>
<dbReference type="Gene3D" id="2.60.34.10">
    <property type="entry name" value="Substrate Binding Domain Of DNAk, Chain A, domain 1"/>
    <property type="match status" value="2"/>
</dbReference>
<evidence type="ECO:0000256" key="1">
    <source>
        <dbReference type="ARBA" id="ARBA00004123"/>
    </source>
</evidence>
<feature type="repeat" description="PPR" evidence="13">
    <location>
        <begin position="1885"/>
        <end position="1919"/>
    </location>
</feature>
<keyword evidence="6" id="KW-0547">Nucleotide-binding</keyword>
<proteinExistence type="inferred from homology"/>
<dbReference type="InterPro" id="IPR013126">
    <property type="entry name" value="Hsp_70_fam"/>
</dbReference>
<keyword evidence="17" id="KW-1185">Reference proteome</keyword>
<comment type="caution">
    <text evidence="16">The sequence shown here is derived from an EMBL/GenBank/DDBJ whole genome shotgun (WGS) entry which is preliminary data.</text>
</comment>
<feature type="compositionally biased region" description="Basic and acidic residues" evidence="14">
    <location>
        <begin position="1459"/>
        <end position="1472"/>
    </location>
</feature>
<evidence type="ECO:0000256" key="8">
    <source>
        <dbReference type="ARBA" id="ARBA00023016"/>
    </source>
</evidence>
<comment type="subcellular location">
    <subcellularLocation>
        <location evidence="2">Cytoplasm</location>
    </subcellularLocation>
    <subcellularLocation>
        <location evidence="1">Nucleus</location>
    </subcellularLocation>
</comment>
<dbReference type="InterPro" id="IPR002885">
    <property type="entry name" value="PPR_rpt"/>
</dbReference>
<keyword evidence="3" id="KW-0963">Cytoplasm</keyword>
<feature type="repeat" description="PPR" evidence="13">
    <location>
        <begin position="2025"/>
        <end position="2059"/>
    </location>
</feature>
<comment type="function">
    <text evidence="11">In cooperation with other chaperones, Hsp70s are key components that facilitate folding of de novo synthesized proteins, assist translocation of precursor proteins into organelles, and are responsible for degradation of damaged protein under stress conditions.</text>
</comment>
<feature type="domain" description="Retrotransposon gag" evidence="15">
    <location>
        <begin position="655"/>
        <end position="744"/>
    </location>
</feature>
<dbReference type="InterPro" id="IPR029048">
    <property type="entry name" value="HSP70_C_sf"/>
</dbReference>
<dbReference type="Gene3D" id="3.30.420.40">
    <property type="match status" value="4"/>
</dbReference>
<feature type="repeat" description="PPR" evidence="13">
    <location>
        <begin position="1990"/>
        <end position="2024"/>
    </location>
</feature>
<dbReference type="SUPFAM" id="SSF53067">
    <property type="entry name" value="Actin-like ATPase domain"/>
    <property type="match status" value="4"/>
</dbReference>
<dbReference type="GO" id="GO:0005829">
    <property type="term" value="C:cytosol"/>
    <property type="evidence" value="ECO:0007669"/>
    <property type="project" value="UniProtKB-ARBA"/>
</dbReference>
<evidence type="ECO:0000256" key="3">
    <source>
        <dbReference type="ARBA" id="ARBA00022490"/>
    </source>
</evidence>
<feature type="repeat" description="PPR" evidence="13">
    <location>
        <begin position="2060"/>
        <end position="2094"/>
    </location>
</feature>
<dbReference type="Pfam" id="PF00012">
    <property type="entry name" value="HSP70"/>
    <property type="match status" value="2"/>
</dbReference>
<dbReference type="FunFam" id="3.30.420.40:FF:000171">
    <property type="entry name" value="Heat shock 70 kDa protein 4"/>
    <property type="match status" value="2"/>
</dbReference>
<name>A0A8X8Y8D2_SALSN</name>
<dbReference type="PANTHER" id="PTHR45639">
    <property type="entry name" value="HSC70CB, ISOFORM G-RELATED"/>
    <property type="match status" value="1"/>
</dbReference>
<evidence type="ECO:0000256" key="9">
    <source>
        <dbReference type="ARBA" id="ARBA00023186"/>
    </source>
</evidence>
<keyword evidence="10" id="KW-0539">Nucleus</keyword>
<comment type="similarity">
    <text evidence="12">Belongs to the heat shock protein 70 (TC 1.A.33) family. HSP110/SSE subfamily.</text>
</comment>
<dbReference type="FunFam" id="3.90.640.10:FF:000004">
    <property type="entry name" value="Heat shock 70 kDa protein 4"/>
    <property type="match status" value="2"/>
</dbReference>
<dbReference type="FunFam" id="2.60.34.10:FF:000031">
    <property type="entry name" value="Heat shock 70 kDa protein 14"/>
    <property type="match status" value="1"/>
</dbReference>
<evidence type="ECO:0000256" key="4">
    <source>
        <dbReference type="ARBA" id="ARBA00022553"/>
    </source>
</evidence>
<keyword evidence="9" id="KW-0143">Chaperone</keyword>
<dbReference type="InterPro" id="IPR029047">
    <property type="entry name" value="HSP70_peptide-bd_sf"/>
</dbReference>
<dbReference type="PRINTS" id="PR00301">
    <property type="entry name" value="HEATSHOCK70"/>
</dbReference>
<evidence type="ECO:0000256" key="5">
    <source>
        <dbReference type="ARBA" id="ARBA00022737"/>
    </source>
</evidence>
<evidence type="ECO:0000256" key="12">
    <source>
        <dbReference type="ARBA" id="ARBA00061090"/>
    </source>
</evidence>
<reference evidence="16" key="1">
    <citation type="submission" date="2018-01" db="EMBL/GenBank/DDBJ databases">
        <authorList>
            <person name="Mao J.F."/>
        </authorList>
    </citation>
    <scope>NUCLEOTIDE SEQUENCE</scope>
    <source>
        <strain evidence="16">Huo1</strain>
        <tissue evidence="16">Leaf</tissue>
    </source>
</reference>
<dbReference type="InterPro" id="IPR005162">
    <property type="entry name" value="Retrotrans_gag_dom"/>
</dbReference>
<feature type="repeat" description="PPR" evidence="13">
    <location>
        <begin position="1955"/>
        <end position="1989"/>
    </location>
</feature>
<evidence type="ECO:0000256" key="7">
    <source>
        <dbReference type="ARBA" id="ARBA00022840"/>
    </source>
</evidence>
<dbReference type="Pfam" id="PF13041">
    <property type="entry name" value="PPR_2"/>
    <property type="match status" value="3"/>
</dbReference>
<evidence type="ECO:0000313" key="16">
    <source>
        <dbReference type="EMBL" id="KAG6425947.1"/>
    </source>
</evidence>
<dbReference type="EMBL" id="PNBA02000004">
    <property type="protein sequence ID" value="KAG6425947.1"/>
    <property type="molecule type" value="Genomic_DNA"/>
</dbReference>
<feature type="repeat" description="PPR" evidence="13">
    <location>
        <begin position="1849"/>
        <end position="1884"/>
    </location>
</feature>
<dbReference type="Pfam" id="PF01535">
    <property type="entry name" value="PPR"/>
    <property type="match status" value="2"/>
</dbReference>
<evidence type="ECO:0000256" key="14">
    <source>
        <dbReference type="SAM" id="MobiDB-lite"/>
    </source>
</evidence>
<dbReference type="FunFam" id="3.30.30.30:FF:000002">
    <property type="entry name" value="Heat shock 70 kDa protein 4"/>
    <property type="match status" value="2"/>
</dbReference>
<keyword evidence="4" id="KW-0597">Phosphoprotein</keyword>
<keyword evidence="5" id="KW-0677">Repeat</keyword>
<feature type="region of interest" description="Disordered" evidence="14">
    <location>
        <begin position="1459"/>
        <end position="1515"/>
    </location>
</feature>
<dbReference type="Gene3D" id="3.90.640.10">
    <property type="entry name" value="Actin, Chain A, domain 4"/>
    <property type="match status" value="2"/>
</dbReference>
<sequence>MSVVGFDVGTESGVVAVARQMGINSVLNDEPKRETPAVVCFGKKQRFLGTAGAASSTMNPKYTISQIKSFIGLKFSDAELQKDIKSLPFSVTEGPDGYPLIHAQYLGENRTFTLLGIVLSDLKIIAEKNLNSAVVDCCIGIPVYFTDLQRRAVIDAATIAGLHPLHLIHETTATALAYGIYKTDLPENEPMNVAFVDVGHASMQVCIAAFKKGQLKILAHSYDQCLGGRDFDEVLFQHFAATFKDEYKIDVYQNARACLRLPAACEKLKKVLSENAEASLNIECLMDGKDVIGFIRRDEFEQISIPILERVRKPLVKALAGAGLTTQDIHSIEVVGSGSRVPAIIKILTEFFGKEPRQTMNASQCVAEGSALQCAILSPTFQVQDFQVFESFPFSIVLSWKMSDDTQTGAADRRQSTVVFPPGNPMPSVKALTFYRSGTFTLDVHYIDDSEPPNISTYMIGPFQSTNDKRAKLKLTMRLNVHGIVSIESAVIKDGVNVKVPVVKEPAKEGTQMKTDDVHPSSSETDVNMQDAKKDGHGAENGVLESGDKESQMEVDKNMEARLEGLAMAMEDQAARTSAIEAKFDLINKQIAALGSRIGLKESTSCTAAEESTTLPYQQTVDLPKFDGSNALAWLASADHYFLVHKMPMEKRAELALTALSGPAMSWIQLLLRRSPDLTWDQFTTELLIRFGSEPTLDGYESLRTTSQEGSLDDYIAKFEGRLAQLPELAEKQYLGYFLGGLNPQIRMQIRDPTTITTYTAALKMAKHIDSVFKCMPNEECKRRKVADRAEIIHGGLAASDVQKAVKEFDMAYIAKLNELNKQGDLIEERFKENSERGSVINQLIYCINSYREAAMSNDSKFDHIDLAEKQKVLSECVEAEAWLREKQQRQDTLPKYTPPVLLSADVRKKAESLDRFCRPIMTKPKPAKPSAPEPSSAFRRVLAANMSVVGFDVGNESGVVAVARQRGIDVVLNDESKRETPAIVCFGEKQRFLGTAGAASSMMNPKNTISQIKRFIGRKFSDAELQKDIKSLPFSVTEGPDGYPLIHAQYLGENRTFTPTQLLGMVLSDLKIIAEKNLNSAVVDCCIGIPVYFTDLQRRAVIDAATIAGLHPLHLIHETTATALAYGIYKTDLPENEPMNVAFVDVGHASMQVCIAAFKKGQLKILAHSYDQCLGGRDFDEVLFQHFAVKFKDEYKIDVYQNARACLRLRAACEKLKKMLSANPEAPLNIECLMDEKDVRGFIKRDEFEQISIPILERVRKPLEKALADAGLTTQDIHSVEVVGSGSRVPAIIKILTEFFGKEPRRTMNASECVAKGSALQCAILSPTFKVRDFQVNESFPFSIALSWKGSASDTQNGAADNQQSTIVFPKGNPIPSIKALTFYRSGTFTVDVQYADASELQTPPKISTYTIGPLQSTKGERAKLKVKVRLNLHGIVSVESAVLLEEEEVEVPVVKEAAKEGTKMETDDAHPSSTETDVNMQDAKTDGPGAENGGSESGDKTSQMETDKVEAPKKKVKKINVPVSEIIYGGLAASDVQKAVEKEFEMALQDRVMEETKDKKNAVEAYVYDMRNKLHDKYHEFVTESDREQLISRLQEVEDWLYEDGEDETKGVYIAKLDELKKQGDPIEERFKEHSERGTVINQLIYCINSYREAAMSNDSKFDHIDLAEKQKVLSDCVEAEAWLREKQQHQDTLPKYTSPVLLSADVRKKAESLDRSCRPIMMKPKPAAKPSTPEPASPAAPSGGESPQATENGQAGTASEDPQPAAEPMETDKPESGPSSILKIFKWGPGAEKADERQWFVSHGENLYYNVKCSLQTRNDKRARAGRLPDAIKLFEGMESLNCMPNVVTYNTVIKALFESKAPVSEVVSWYEKMKASGVSPSAYTYSILIDGFCKKNSLEKALLMFEEMDEKGFPPCPAAYCSLINSLGWLKRYDAAHELFQELKENCGSSSARVYAVMIKHFGKCGRLSEAVDLFHEMKRHSCTPDVYAYNALMSAMVRAGMTDEAQSLFPRMGEDGCSPDLNSHNIILNGLARTGGPERAMEMFTTMKNSEMKPDAVSYNTLLGCLSRAGLFEEAARLMKEMRLNGLEYDVITYSSILEAVGKVDEDIKPAAC</sequence>
<dbReference type="GO" id="GO:0005634">
    <property type="term" value="C:nucleus"/>
    <property type="evidence" value="ECO:0007669"/>
    <property type="project" value="UniProtKB-SubCell"/>
</dbReference>
<dbReference type="NCBIfam" id="TIGR00756">
    <property type="entry name" value="PPR"/>
    <property type="match status" value="6"/>
</dbReference>
<dbReference type="SUPFAM" id="SSF81901">
    <property type="entry name" value="HCP-like"/>
    <property type="match status" value="1"/>
</dbReference>
<dbReference type="InterPro" id="IPR043129">
    <property type="entry name" value="ATPase_NBD"/>
</dbReference>
<reference evidence="16" key="2">
    <citation type="submission" date="2020-08" db="EMBL/GenBank/DDBJ databases">
        <title>Plant Genome Project.</title>
        <authorList>
            <person name="Zhang R.-G."/>
        </authorList>
    </citation>
    <scope>NUCLEOTIDE SEQUENCE</scope>
    <source>
        <strain evidence="16">Huo1</strain>
        <tissue evidence="16">Leaf</tissue>
    </source>
</reference>
<dbReference type="Proteomes" id="UP000298416">
    <property type="component" value="Unassembled WGS sequence"/>
</dbReference>
<dbReference type="FunFam" id="3.30.420.40:FF:000004">
    <property type="entry name" value="Molecular chaperone DnaK"/>
    <property type="match status" value="1"/>
</dbReference>
<organism evidence="16">
    <name type="scientific">Salvia splendens</name>
    <name type="common">Scarlet sage</name>
    <dbReference type="NCBI Taxonomy" id="180675"/>
    <lineage>
        <taxon>Eukaryota</taxon>
        <taxon>Viridiplantae</taxon>
        <taxon>Streptophyta</taxon>
        <taxon>Embryophyta</taxon>
        <taxon>Tracheophyta</taxon>
        <taxon>Spermatophyta</taxon>
        <taxon>Magnoliopsida</taxon>
        <taxon>eudicotyledons</taxon>
        <taxon>Gunneridae</taxon>
        <taxon>Pentapetalae</taxon>
        <taxon>asterids</taxon>
        <taxon>lamiids</taxon>
        <taxon>Lamiales</taxon>
        <taxon>Lamiaceae</taxon>
        <taxon>Nepetoideae</taxon>
        <taxon>Mentheae</taxon>
        <taxon>Salviinae</taxon>
        <taxon>Salvia</taxon>
        <taxon>Salvia subgen. Calosphace</taxon>
        <taxon>core Calosphace</taxon>
    </lineage>
</organism>
<feature type="region of interest" description="Disordered" evidence="14">
    <location>
        <begin position="508"/>
        <end position="554"/>
    </location>
</feature>
<evidence type="ECO:0000256" key="6">
    <source>
        <dbReference type="ARBA" id="ARBA00022741"/>
    </source>
</evidence>
<evidence type="ECO:0000256" key="2">
    <source>
        <dbReference type="ARBA" id="ARBA00004496"/>
    </source>
</evidence>
<dbReference type="CDD" id="cd24095">
    <property type="entry name" value="ASKHA_NBD_HSP70_AtHsp70-14-like"/>
    <property type="match status" value="2"/>
</dbReference>
<dbReference type="PANTHER" id="PTHR45639:SF4">
    <property type="entry name" value="HSC70CB, ISOFORM G"/>
    <property type="match status" value="1"/>
</dbReference>
<dbReference type="GO" id="GO:0005524">
    <property type="term" value="F:ATP binding"/>
    <property type="evidence" value="ECO:0007669"/>
    <property type="project" value="UniProtKB-KW"/>
</dbReference>
<dbReference type="Pfam" id="PF03732">
    <property type="entry name" value="Retrotrans_gag"/>
    <property type="match status" value="1"/>
</dbReference>
<dbReference type="SUPFAM" id="SSF100934">
    <property type="entry name" value="Heat shock protein 70kD (HSP70), C-terminal subdomain"/>
    <property type="match status" value="3"/>
</dbReference>
<evidence type="ECO:0000256" key="11">
    <source>
        <dbReference type="ARBA" id="ARBA00055614"/>
    </source>
</evidence>
<gene>
    <name evidence="16" type="ORF">SASPL_110158</name>
</gene>
<dbReference type="Gene3D" id="1.20.1270.10">
    <property type="match status" value="2"/>
</dbReference>